<proteinExistence type="predicted"/>
<dbReference type="EMBL" id="CVRR01000021">
    <property type="protein sequence ID" value="CRL39140.1"/>
    <property type="molecule type" value="Genomic_DNA"/>
</dbReference>
<organism evidence="1 2">
    <name type="scientific">Roseburia faecis</name>
    <dbReference type="NCBI Taxonomy" id="301302"/>
    <lineage>
        <taxon>Bacteria</taxon>
        <taxon>Bacillati</taxon>
        <taxon>Bacillota</taxon>
        <taxon>Clostridia</taxon>
        <taxon>Lachnospirales</taxon>
        <taxon>Lachnospiraceae</taxon>
        <taxon>Roseburia</taxon>
    </lineage>
</organism>
<sequence length="48" mass="5616">MKINDFKENKETNKEVMKNKLEDLKLENIRSLWYFISANAKVIVGSKG</sequence>
<protein>
    <submittedName>
        <fullName evidence="1">Uncharacterized protein</fullName>
    </submittedName>
</protein>
<evidence type="ECO:0000313" key="1">
    <source>
        <dbReference type="EMBL" id="CRL39140.1"/>
    </source>
</evidence>
<gene>
    <name evidence="1" type="ORF">M72_29041</name>
</gene>
<dbReference type="RefSeq" id="WP_171029098.1">
    <property type="nucleotide sequence ID" value="NZ_CP173697.1"/>
</dbReference>
<name>A0A0M6WRM3_9FIRM</name>
<evidence type="ECO:0000313" key="2">
    <source>
        <dbReference type="Proteomes" id="UP000049979"/>
    </source>
</evidence>
<accession>A0A0M6WRM3</accession>
<reference evidence="2" key="1">
    <citation type="submission" date="2015-05" db="EMBL/GenBank/DDBJ databases">
        <authorList>
            <consortium name="Pathogen Informatics"/>
        </authorList>
    </citation>
    <scope>NUCLEOTIDE SEQUENCE [LARGE SCALE GENOMIC DNA]</scope>
    <source>
        <strain evidence="2">M72</strain>
    </source>
</reference>
<dbReference type="AlphaFoldDB" id="A0A0M6WRM3"/>
<dbReference type="Proteomes" id="UP000049979">
    <property type="component" value="Unassembled WGS sequence"/>
</dbReference>
<keyword evidence="2" id="KW-1185">Reference proteome</keyword>